<dbReference type="eggNOG" id="COG0456">
    <property type="taxonomic scope" value="Bacteria"/>
</dbReference>
<dbReference type="SUPFAM" id="SSF55729">
    <property type="entry name" value="Acyl-CoA N-acyltransferases (Nat)"/>
    <property type="match status" value="1"/>
</dbReference>
<sequence length="208" mass="22154">MNTHTFSTRLKSGDAVYLRPIGPRDRAREVALIAGFSDHSRYLRFFTGAKTVPEAVIDQLVNVDGYHHIAWGALDLETAGAPLMGVVRAIRRDGSDVADLAMGVLDAHHGKGLARLLMAAVVHDAIEAGITRFAADTLAENHAARALFRAMGGHAAGRDGLVVTFEFDAATAAERLDEMVAPEALADLREALGPRRPAPARAPSDQSA</sequence>
<dbReference type="OrthoDB" id="7617982at2"/>
<dbReference type="Proteomes" id="UP000027100">
    <property type="component" value="Unassembled WGS sequence"/>
</dbReference>
<keyword evidence="3" id="KW-0808">Transferase</keyword>
<evidence type="ECO:0000259" key="2">
    <source>
        <dbReference type="PROSITE" id="PS51186"/>
    </source>
</evidence>
<accession>A0A062VIV2</accession>
<dbReference type="Pfam" id="PF00583">
    <property type="entry name" value="Acetyltransf_1"/>
    <property type="match status" value="1"/>
</dbReference>
<protein>
    <submittedName>
        <fullName evidence="3">Acetyltransferase</fullName>
    </submittedName>
</protein>
<dbReference type="PATRIC" id="fig|1280954.3.peg.103"/>
<organism evidence="3 4">
    <name type="scientific">Hyphomonas polymorpha PS728</name>
    <dbReference type="NCBI Taxonomy" id="1280954"/>
    <lineage>
        <taxon>Bacteria</taxon>
        <taxon>Pseudomonadati</taxon>
        <taxon>Pseudomonadota</taxon>
        <taxon>Alphaproteobacteria</taxon>
        <taxon>Hyphomonadales</taxon>
        <taxon>Hyphomonadaceae</taxon>
        <taxon>Hyphomonas</taxon>
    </lineage>
</organism>
<dbReference type="RefSeq" id="WP_051612114.1">
    <property type="nucleotide sequence ID" value="NZ_ARYM01000001.1"/>
</dbReference>
<dbReference type="InterPro" id="IPR016181">
    <property type="entry name" value="Acyl_CoA_acyltransferase"/>
</dbReference>
<comment type="caution">
    <text evidence="3">The sequence shown here is derived from an EMBL/GenBank/DDBJ whole genome shotgun (WGS) entry which is preliminary data.</text>
</comment>
<feature type="compositionally biased region" description="Low complexity" evidence="1">
    <location>
        <begin position="199"/>
        <end position="208"/>
    </location>
</feature>
<dbReference type="PROSITE" id="PS51186">
    <property type="entry name" value="GNAT"/>
    <property type="match status" value="1"/>
</dbReference>
<feature type="domain" description="N-acetyltransferase" evidence="2">
    <location>
        <begin position="16"/>
        <end position="177"/>
    </location>
</feature>
<feature type="region of interest" description="Disordered" evidence="1">
    <location>
        <begin position="188"/>
        <end position="208"/>
    </location>
</feature>
<dbReference type="InterPro" id="IPR000182">
    <property type="entry name" value="GNAT_dom"/>
</dbReference>
<dbReference type="AlphaFoldDB" id="A0A062VIV2"/>
<reference evidence="3 4" key="1">
    <citation type="journal article" date="2014" name="Antonie Van Leeuwenhoek">
        <title>Hyphomonas beringensis sp. nov. and Hyphomonas chukchiensis sp. nov., isolated from surface seawater of the Bering Sea and Chukchi Sea.</title>
        <authorList>
            <person name="Li C."/>
            <person name="Lai Q."/>
            <person name="Li G."/>
            <person name="Dong C."/>
            <person name="Wang J."/>
            <person name="Liao Y."/>
            <person name="Shao Z."/>
        </authorList>
    </citation>
    <scope>NUCLEOTIDE SEQUENCE [LARGE SCALE GENOMIC DNA]</scope>
    <source>
        <strain evidence="3 4">PS728</strain>
    </source>
</reference>
<proteinExistence type="predicted"/>
<dbReference type="GO" id="GO:0016747">
    <property type="term" value="F:acyltransferase activity, transferring groups other than amino-acyl groups"/>
    <property type="evidence" value="ECO:0007669"/>
    <property type="project" value="InterPro"/>
</dbReference>
<dbReference type="Gene3D" id="3.40.630.30">
    <property type="match status" value="1"/>
</dbReference>
<evidence type="ECO:0000313" key="3">
    <source>
        <dbReference type="EMBL" id="KDA00461.1"/>
    </source>
</evidence>
<evidence type="ECO:0000256" key="1">
    <source>
        <dbReference type="SAM" id="MobiDB-lite"/>
    </source>
</evidence>
<name>A0A062VIV2_9PROT</name>
<gene>
    <name evidence="3" type="ORF">HPO_00490</name>
</gene>
<keyword evidence="4" id="KW-1185">Reference proteome</keyword>
<dbReference type="CDD" id="cd04301">
    <property type="entry name" value="NAT_SF"/>
    <property type="match status" value="1"/>
</dbReference>
<dbReference type="EMBL" id="ARYM01000001">
    <property type="protein sequence ID" value="KDA00461.1"/>
    <property type="molecule type" value="Genomic_DNA"/>
</dbReference>
<evidence type="ECO:0000313" key="4">
    <source>
        <dbReference type="Proteomes" id="UP000027100"/>
    </source>
</evidence>